<evidence type="ECO:0000313" key="1">
    <source>
        <dbReference type="EMBL" id="KAF1931736.1"/>
    </source>
</evidence>
<organism evidence="1 2">
    <name type="scientific">Didymella exigua CBS 183.55</name>
    <dbReference type="NCBI Taxonomy" id="1150837"/>
    <lineage>
        <taxon>Eukaryota</taxon>
        <taxon>Fungi</taxon>
        <taxon>Dikarya</taxon>
        <taxon>Ascomycota</taxon>
        <taxon>Pezizomycotina</taxon>
        <taxon>Dothideomycetes</taxon>
        <taxon>Pleosporomycetidae</taxon>
        <taxon>Pleosporales</taxon>
        <taxon>Pleosporineae</taxon>
        <taxon>Didymellaceae</taxon>
        <taxon>Didymella</taxon>
    </lineage>
</organism>
<dbReference type="RefSeq" id="XP_033451984.1">
    <property type="nucleotide sequence ID" value="XM_033589278.1"/>
</dbReference>
<sequence length="179" mass="19790">MMQESCAAPDRRVESKTYARKQSQATWLLSFVLRGNEGLFQDVCKKHQSVCGQSLMGKGLPKQRPRYYYMSSSVSSPYILNPSASSPSRTLDEGFAVSCSQAHTVSSRRCGSRRPHPEVFQDQSNRHWTPCRTLRTHTLPEVALAEASKTTPIPARASTCTRNPRGDSLAAGTAWSGCH</sequence>
<dbReference type="Proteomes" id="UP000800082">
    <property type="component" value="Unassembled WGS sequence"/>
</dbReference>
<accession>A0A6A5RZQ3</accession>
<gene>
    <name evidence="1" type="ORF">M421DRAFT_319728</name>
</gene>
<reference evidence="1" key="1">
    <citation type="journal article" date="2020" name="Stud. Mycol.">
        <title>101 Dothideomycetes genomes: a test case for predicting lifestyles and emergence of pathogens.</title>
        <authorList>
            <person name="Haridas S."/>
            <person name="Albert R."/>
            <person name="Binder M."/>
            <person name="Bloem J."/>
            <person name="Labutti K."/>
            <person name="Salamov A."/>
            <person name="Andreopoulos B."/>
            <person name="Baker S."/>
            <person name="Barry K."/>
            <person name="Bills G."/>
            <person name="Bluhm B."/>
            <person name="Cannon C."/>
            <person name="Castanera R."/>
            <person name="Culley D."/>
            <person name="Daum C."/>
            <person name="Ezra D."/>
            <person name="Gonzalez J."/>
            <person name="Henrissat B."/>
            <person name="Kuo A."/>
            <person name="Liang C."/>
            <person name="Lipzen A."/>
            <person name="Lutzoni F."/>
            <person name="Magnuson J."/>
            <person name="Mondo S."/>
            <person name="Nolan M."/>
            <person name="Ohm R."/>
            <person name="Pangilinan J."/>
            <person name="Park H.-J."/>
            <person name="Ramirez L."/>
            <person name="Alfaro M."/>
            <person name="Sun H."/>
            <person name="Tritt A."/>
            <person name="Yoshinaga Y."/>
            <person name="Zwiers L.-H."/>
            <person name="Turgeon B."/>
            <person name="Goodwin S."/>
            <person name="Spatafora J."/>
            <person name="Crous P."/>
            <person name="Grigoriev I."/>
        </authorList>
    </citation>
    <scope>NUCLEOTIDE SEQUENCE</scope>
    <source>
        <strain evidence="1">CBS 183.55</strain>
    </source>
</reference>
<evidence type="ECO:0000313" key="2">
    <source>
        <dbReference type="Proteomes" id="UP000800082"/>
    </source>
</evidence>
<dbReference type="GeneID" id="54346925"/>
<dbReference type="AlphaFoldDB" id="A0A6A5RZQ3"/>
<name>A0A6A5RZQ3_9PLEO</name>
<proteinExistence type="predicted"/>
<dbReference type="EMBL" id="ML978960">
    <property type="protein sequence ID" value="KAF1931736.1"/>
    <property type="molecule type" value="Genomic_DNA"/>
</dbReference>
<protein>
    <submittedName>
        <fullName evidence="1">Uncharacterized protein</fullName>
    </submittedName>
</protein>
<keyword evidence="2" id="KW-1185">Reference proteome</keyword>